<sequence>MAELVCKLNSNELIEEILSLDTDRMKVVVLIGENGVGKSTLLAQFAERLVEQGRGAQVIAISNTPHDKFSRGDRAVHYLGQRDGNRYASEAIKESLRSPRNEIATRVRKLAEVLELMGYERVIGLALENFNPHVTFDSNDSHVVASSVTRKVASTVRDKLVGTTTPVVWLNLDNHEESRTGASFAPSLLSNEETLVAIGVCSGIRIILRKPISSAALDKREVDLQAASSGEISYLSTMAWASSKVSEHCVLLIDEPENSLHPKWQVRYIQCLQALFRYERPLVVIASHSPLLLAGEESGAFDILPYKIEEGRMAYAITTIDSGLEGVSWAAFGTLPSNNQYLSGLLIDLINQYCRDEISFDQALLTMDNLIGGCVGQDQREVIDAFKDALRIASNDKQKH</sequence>
<keyword evidence="4" id="KW-0067">ATP-binding</keyword>
<dbReference type="SMART" id="SM00382">
    <property type="entry name" value="AAA"/>
    <property type="match status" value="1"/>
</dbReference>
<organism evidence="6 7">
    <name type="scientific">Paraburkholderia bryophila</name>
    <dbReference type="NCBI Taxonomy" id="420952"/>
    <lineage>
        <taxon>Bacteria</taxon>
        <taxon>Pseudomonadati</taxon>
        <taxon>Pseudomonadota</taxon>
        <taxon>Betaproteobacteria</taxon>
        <taxon>Burkholderiales</taxon>
        <taxon>Burkholderiaceae</taxon>
        <taxon>Paraburkholderia</taxon>
    </lineage>
</organism>
<proteinExistence type="predicted"/>
<dbReference type="Pfam" id="PF13304">
    <property type="entry name" value="AAA_21"/>
    <property type="match status" value="1"/>
</dbReference>
<dbReference type="InterPro" id="IPR003593">
    <property type="entry name" value="AAA+_ATPase"/>
</dbReference>
<feature type="domain" description="AAA+ ATPase" evidence="5">
    <location>
        <begin position="24"/>
        <end position="310"/>
    </location>
</feature>
<dbReference type="InterPro" id="IPR027417">
    <property type="entry name" value="P-loop_NTPase"/>
</dbReference>
<keyword evidence="2" id="KW-0472">Membrane</keyword>
<evidence type="ECO:0000256" key="4">
    <source>
        <dbReference type="ARBA" id="ARBA00022840"/>
    </source>
</evidence>
<evidence type="ECO:0000256" key="3">
    <source>
        <dbReference type="ARBA" id="ARBA00022741"/>
    </source>
</evidence>
<dbReference type="Proteomes" id="UP000248918">
    <property type="component" value="Unassembled WGS sequence"/>
</dbReference>
<name>A0A329CTC6_9BURK</name>
<evidence type="ECO:0000256" key="2">
    <source>
        <dbReference type="ARBA" id="ARBA00022519"/>
    </source>
</evidence>
<reference evidence="6 7" key="1">
    <citation type="submission" date="2018-06" db="EMBL/GenBank/DDBJ databases">
        <title>Genomic Encyclopedia of Type Strains, Phase III (KMG-III): the genomes of soil and plant-associated and newly described type strains.</title>
        <authorList>
            <person name="Whitman W."/>
        </authorList>
    </citation>
    <scope>NUCLEOTIDE SEQUENCE [LARGE SCALE GENOMIC DNA]</scope>
    <source>
        <strain evidence="6 7">LMG 23644</strain>
    </source>
</reference>
<dbReference type="Pfam" id="PF00005">
    <property type="entry name" value="ABC_tran"/>
    <property type="match status" value="1"/>
</dbReference>
<keyword evidence="1" id="KW-1003">Cell membrane</keyword>
<dbReference type="InterPro" id="IPR003959">
    <property type="entry name" value="ATPase_AAA_core"/>
</dbReference>
<protein>
    <submittedName>
        <fullName evidence="6">ArgK protein</fullName>
    </submittedName>
</protein>
<comment type="caution">
    <text evidence="6">The sequence shown here is derived from an EMBL/GenBank/DDBJ whole genome shotgun (WGS) entry which is preliminary data.</text>
</comment>
<evidence type="ECO:0000313" key="6">
    <source>
        <dbReference type="EMBL" id="RAS38026.1"/>
    </source>
</evidence>
<accession>A0A329CTC6</accession>
<dbReference type="PANTHER" id="PTHR43581:SF3">
    <property type="entry name" value="AAA+ ATPASE DOMAIN-CONTAINING PROTEIN"/>
    <property type="match status" value="1"/>
</dbReference>
<evidence type="ECO:0000313" key="7">
    <source>
        <dbReference type="Proteomes" id="UP000248918"/>
    </source>
</evidence>
<dbReference type="AlphaFoldDB" id="A0A329CTC6"/>
<dbReference type="Gene3D" id="3.40.50.300">
    <property type="entry name" value="P-loop containing nucleotide triphosphate hydrolases"/>
    <property type="match status" value="2"/>
</dbReference>
<dbReference type="PANTHER" id="PTHR43581">
    <property type="entry name" value="ATP/GTP PHOSPHATASE"/>
    <property type="match status" value="1"/>
</dbReference>
<dbReference type="EMBL" id="QLTK01000002">
    <property type="protein sequence ID" value="RAS38026.1"/>
    <property type="molecule type" value="Genomic_DNA"/>
</dbReference>
<dbReference type="GO" id="GO:0016887">
    <property type="term" value="F:ATP hydrolysis activity"/>
    <property type="evidence" value="ECO:0007669"/>
    <property type="project" value="InterPro"/>
</dbReference>
<dbReference type="SUPFAM" id="SSF52540">
    <property type="entry name" value="P-loop containing nucleoside triphosphate hydrolases"/>
    <property type="match status" value="1"/>
</dbReference>
<evidence type="ECO:0000256" key="1">
    <source>
        <dbReference type="ARBA" id="ARBA00022475"/>
    </source>
</evidence>
<keyword evidence="2" id="KW-0997">Cell inner membrane</keyword>
<keyword evidence="3" id="KW-0547">Nucleotide-binding</keyword>
<gene>
    <name evidence="6" type="ORF">BX591_102311</name>
</gene>
<evidence type="ECO:0000259" key="5">
    <source>
        <dbReference type="SMART" id="SM00382"/>
    </source>
</evidence>
<dbReference type="InterPro" id="IPR051396">
    <property type="entry name" value="Bact_Antivir_Def_Nuclease"/>
</dbReference>
<dbReference type="GO" id="GO:0005524">
    <property type="term" value="F:ATP binding"/>
    <property type="evidence" value="ECO:0007669"/>
    <property type="project" value="UniProtKB-KW"/>
</dbReference>
<dbReference type="InterPro" id="IPR003439">
    <property type="entry name" value="ABC_transporter-like_ATP-bd"/>
</dbReference>